<dbReference type="PANTHER" id="PTHR21502:SF8">
    <property type="entry name" value="CILIUM ASSEMBLY PROTEIN DZIP1L"/>
    <property type="match status" value="1"/>
</dbReference>
<organism evidence="15 16">
    <name type="scientific">Tachysurus vachellii</name>
    <name type="common">Darkbarbel catfish</name>
    <name type="synonym">Pelteobagrus vachellii</name>
    <dbReference type="NCBI Taxonomy" id="175792"/>
    <lineage>
        <taxon>Eukaryota</taxon>
        <taxon>Metazoa</taxon>
        <taxon>Chordata</taxon>
        <taxon>Craniata</taxon>
        <taxon>Vertebrata</taxon>
        <taxon>Euteleostomi</taxon>
        <taxon>Actinopterygii</taxon>
        <taxon>Neopterygii</taxon>
        <taxon>Teleostei</taxon>
        <taxon>Ostariophysi</taxon>
        <taxon>Siluriformes</taxon>
        <taxon>Bagridae</taxon>
        <taxon>Tachysurus</taxon>
    </lineage>
</organism>
<dbReference type="PANTHER" id="PTHR21502">
    <property type="entry name" value="ZINC FINGER PROTEIN DZIP1"/>
    <property type="match status" value="1"/>
</dbReference>
<dbReference type="PROSITE" id="PS50157">
    <property type="entry name" value="ZINC_FINGER_C2H2_2"/>
    <property type="match status" value="1"/>
</dbReference>
<evidence type="ECO:0000256" key="5">
    <source>
        <dbReference type="ARBA" id="ARBA00022723"/>
    </source>
</evidence>
<keyword evidence="5" id="KW-0479">Metal-binding</keyword>
<dbReference type="GO" id="GO:0008270">
    <property type="term" value="F:zinc ion binding"/>
    <property type="evidence" value="ECO:0007669"/>
    <property type="project" value="UniProtKB-KW"/>
</dbReference>
<comment type="caution">
    <text evidence="15">The sequence shown here is derived from an EMBL/GenBank/DDBJ whole genome shotgun (WGS) entry which is preliminary data.</text>
</comment>
<dbReference type="Pfam" id="PF13815">
    <property type="entry name" value="Dzip-like_N"/>
    <property type="match status" value="1"/>
</dbReference>
<dbReference type="GO" id="GO:0005737">
    <property type="term" value="C:cytoplasm"/>
    <property type="evidence" value="ECO:0007669"/>
    <property type="project" value="TreeGrafter"/>
</dbReference>
<keyword evidence="8 12" id="KW-0175">Coiled coil</keyword>
<evidence type="ECO:0000259" key="14">
    <source>
        <dbReference type="PROSITE" id="PS50157"/>
    </source>
</evidence>
<accession>A0AA88T487</accession>
<keyword evidence="7" id="KW-0862">Zinc</keyword>
<feature type="domain" description="C2H2-type" evidence="14">
    <location>
        <begin position="255"/>
        <end position="278"/>
    </location>
</feature>
<evidence type="ECO:0000256" key="9">
    <source>
        <dbReference type="ARBA" id="ARBA00023212"/>
    </source>
</evidence>
<feature type="compositionally biased region" description="Basic and acidic residues" evidence="13">
    <location>
        <begin position="719"/>
        <end position="728"/>
    </location>
</feature>
<keyword evidence="9" id="KW-0206">Cytoskeleton</keyword>
<evidence type="ECO:0000313" key="15">
    <source>
        <dbReference type="EMBL" id="KAK2858073.1"/>
    </source>
</evidence>
<feature type="compositionally biased region" description="Basic residues" evidence="13">
    <location>
        <begin position="638"/>
        <end position="648"/>
    </location>
</feature>
<keyword evidence="10" id="KW-0966">Cell projection</keyword>
<gene>
    <name evidence="15" type="ORF">Q7C36_005992</name>
</gene>
<evidence type="ECO:0000256" key="6">
    <source>
        <dbReference type="ARBA" id="ARBA00022771"/>
    </source>
</evidence>
<evidence type="ECO:0000256" key="13">
    <source>
        <dbReference type="SAM" id="MobiDB-lite"/>
    </source>
</evidence>
<proteinExistence type="inferred from homology"/>
<keyword evidence="6 11" id="KW-0863">Zinc-finger</keyword>
<evidence type="ECO:0000256" key="10">
    <source>
        <dbReference type="ARBA" id="ARBA00023273"/>
    </source>
</evidence>
<keyword evidence="16" id="KW-1185">Reference proteome</keyword>
<protein>
    <recommendedName>
        <fullName evidence="14">C2H2-type domain-containing protein</fullName>
    </recommendedName>
</protein>
<evidence type="ECO:0000256" key="4">
    <source>
        <dbReference type="ARBA" id="ARBA00022490"/>
    </source>
</evidence>
<feature type="coiled-coil region" evidence="12">
    <location>
        <begin position="368"/>
        <end position="456"/>
    </location>
</feature>
<dbReference type="InterPro" id="IPR032714">
    <property type="entry name" value="DZIP1_N"/>
</dbReference>
<evidence type="ECO:0000256" key="3">
    <source>
        <dbReference type="ARBA" id="ARBA00009131"/>
    </source>
</evidence>
<evidence type="ECO:0000256" key="11">
    <source>
        <dbReference type="PROSITE-ProRule" id="PRU00042"/>
    </source>
</evidence>
<evidence type="ECO:0000256" key="8">
    <source>
        <dbReference type="ARBA" id="ARBA00023054"/>
    </source>
</evidence>
<dbReference type="InterPro" id="IPR058883">
    <property type="entry name" value="DZIP1_dom"/>
</dbReference>
<evidence type="ECO:0000256" key="12">
    <source>
        <dbReference type="SAM" id="Coils"/>
    </source>
</evidence>
<reference evidence="15" key="1">
    <citation type="submission" date="2023-08" db="EMBL/GenBank/DDBJ databases">
        <title>Pelteobagrus vachellii genome.</title>
        <authorList>
            <person name="Liu H."/>
        </authorList>
    </citation>
    <scope>NUCLEOTIDE SEQUENCE</scope>
    <source>
        <strain evidence="15">PRFRI_2022a</strain>
        <tissue evidence="15">Muscle</tissue>
    </source>
</reference>
<comment type="similarity">
    <text evidence="3">Belongs to the DZIP C2H2-type zinc-finger protein family.</text>
</comment>
<feature type="compositionally biased region" description="Acidic residues" evidence="13">
    <location>
        <begin position="508"/>
        <end position="522"/>
    </location>
</feature>
<evidence type="ECO:0000313" key="16">
    <source>
        <dbReference type="Proteomes" id="UP001187315"/>
    </source>
</evidence>
<sequence>MKAIRLQLCMKLLPAIVCDLLLLKIAAFTFYHSRATQQQHVNVLSVLIPWAAGLKVSAASGNVQQRAGAEGRHKAVQTGQSPSSLPVIPKPDIMPGQTSPTSPSWSASIPTQPFRFRLRTEPIDWRRMAAMDVDRVERETDINVLQEFISAVTFCTVESERCPQCRCPTDITLLNVLRMSQFSTEYLLHCQEYLSSQVAALEERLQRSLSQTMHKEEERTQLEKELQEVKLESRRRKKLISTQQLLLQSSANNYHKCQFCEKCFVNYSYLQSHVQRRHPEITDAERHKKMQVEQMKNELEELKEKLRLTQSRLEAEREADVYRRQQEMEEQRRREASDREIMERCKEEEKRTFHDEIDSLIKLLHQEFEQIKSKIISIESKLHELESRERNMSNLRGQNEIEKEQWRIRERELKEQMKNKLKKKIEELQNRHQQEKAKLESENNRLQKALSVKESTISSVHSLMQQVQSLSKQLRDRETLIHSQKKKIMKLMSRSQSESLPKMAEQNSADEEEEEEEEEDNKDEIVEVLAASRVEPERGILVQNFRPIIKKRLQKRLEMMGIRKGTKGISAQTFRRLMYEREQNFRSQAHLHDLRCSIENQLEQRVRELQTSQGKSTPSRHMLPRKKLRSPVLEQSPKLRRLSSKHPPQKRELHQTPTAAPRSKAPAPTSIRPAQQKKSRTPPFSSEEDDDDESGEDSAYITSSRDKPSTSVHLTSTKEQQRAEHEFSWSDSNDSDESDTQKPHGSVQTLARSLEKQLSITKKPVGGIRVLPPASQPSPRPSIIKQQAVSDEESEMDLSSIEELTAPPTTGRRSSDVAATSGTSVWSSAASRAGAW</sequence>
<feature type="compositionally biased region" description="Polar residues" evidence="13">
    <location>
        <begin position="96"/>
        <end position="108"/>
    </location>
</feature>
<feature type="region of interest" description="Disordered" evidence="13">
    <location>
        <begin position="67"/>
        <end position="108"/>
    </location>
</feature>
<evidence type="ECO:0000256" key="7">
    <source>
        <dbReference type="ARBA" id="ARBA00022833"/>
    </source>
</evidence>
<feature type="compositionally biased region" description="Acidic residues" evidence="13">
    <location>
        <begin position="686"/>
        <end position="696"/>
    </location>
</feature>
<comment type="subcellular location">
    <subcellularLocation>
        <location evidence="2">Cytoplasm</location>
        <location evidence="2">Cytoskeleton</location>
        <location evidence="2">Cilium basal body</location>
    </subcellularLocation>
    <subcellularLocation>
        <location evidence="1">Cytoplasm</location>
        <location evidence="1">Cytoskeleton</location>
        <location evidence="1">Microtubule organizing center</location>
        <location evidence="1">Centrosome</location>
        <location evidence="1">Centriole</location>
    </subcellularLocation>
</comment>
<evidence type="ECO:0000256" key="2">
    <source>
        <dbReference type="ARBA" id="ARBA00004120"/>
    </source>
</evidence>
<dbReference type="AlphaFoldDB" id="A0AA88T487"/>
<feature type="coiled-coil region" evidence="12">
    <location>
        <begin position="285"/>
        <end position="332"/>
    </location>
</feature>
<feature type="compositionally biased region" description="Polar residues" evidence="13">
    <location>
        <begin position="709"/>
        <end position="718"/>
    </location>
</feature>
<dbReference type="InterPro" id="IPR013087">
    <property type="entry name" value="Znf_C2H2_type"/>
</dbReference>
<feature type="region of interest" description="Disordered" evidence="13">
    <location>
        <begin position="489"/>
        <end position="523"/>
    </location>
</feature>
<feature type="compositionally biased region" description="Polar residues" evidence="13">
    <location>
        <begin position="807"/>
        <end position="830"/>
    </location>
</feature>
<name>A0AA88T487_TACVA</name>
<feature type="compositionally biased region" description="Polar residues" evidence="13">
    <location>
        <begin position="609"/>
        <end position="619"/>
    </location>
</feature>
<dbReference type="PROSITE" id="PS00028">
    <property type="entry name" value="ZINC_FINGER_C2H2_1"/>
    <property type="match status" value="1"/>
</dbReference>
<feature type="region of interest" description="Disordered" evidence="13">
    <location>
        <begin position="607"/>
        <end position="750"/>
    </location>
</feature>
<evidence type="ECO:0000256" key="1">
    <source>
        <dbReference type="ARBA" id="ARBA00004114"/>
    </source>
</evidence>
<keyword evidence="4" id="KW-0963">Cytoplasm</keyword>
<dbReference type="GO" id="GO:0036064">
    <property type="term" value="C:ciliary basal body"/>
    <property type="evidence" value="ECO:0007669"/>
    <property type="project" value="TreeGrafter"/>
</dbReference>
<dbReference type="EMBL" id="JAVHJS010000005">
    <property type="protein sequence ID" value="KAK2858073.1"/>
    <property type="molecule type" value="Genomic_DNA"/>
</dbReference>
<dbReference type="InterPro" id="IPR051241">
    <property type="entry name" value="DZIP_RILPL"/>
</dbReference>
<feature type="region of interest" description="Disordered" evidence="13">
    <location>
        <begin position="763"/>
        <end position="836"/>
    </location>
</feature>
<dbReference type="GO" id="GO:0060271">
    <property type="term" value="P:cilium assembly"/>
    <property type="evidence" value="ECO:0007669"/>
    <property type="project" value="TreeGrafter"/>
</dbReference>
<dbReference type="Pfam" id="PF25977">
    <property type="entry name" value="DZIP1"/>
    <property type="match status" value="1"/>
</dbReference>
<dbReference type="Proteomes" id="UP001187315">
    <property type="component" value="Unassembled WGS sequence"/>
</dbReference>
<dbReference type="GO" id="GO:0005814">
    <property type="term" value="C:centriole"/>
    <property type="evidence" value="ECO:0007669"/>
    <property type="project" value="UniProtKB-SubCell"/>
</dbReference>